<keyword evidence="2" id="KW-1185">Reference proteome</keyword>
<dbReference type="EMBL" id="MU827542">
    <property type="protein sequence ID" value="KAJ7347648.1"/>
    <property type="molecule type" value="Genomic_DNA"/>
</dbReference>
<proteinExistence type="predicted"/>
<name>A0A9X0CHE9_9CNID</name>
<evidence type="ECO:0000313" key="2">
    <source>
        <dbReference type="Proteomes" id="UP001163046"/>
    </source>
</evidence>
<dbReference type="Proteomes" id="UP001163046">
    <property type="component" value="Unassembled WGS sequence"/>
</dbReference>
<reference evidence="1" key="1">
    <citation type="submission" date="2023-01" db="EMBL/GenBank/DDBJ databases">
        <title>Genome assembly of the deep-sea coral Lophelia pertusa.</title>
        <authorList>
            <person name="Herrera S."/>
            <person name="Cordes E."/>
        </authorList>
    </citation>
    <scope>NUCLEOTIDE SEQUENCE</scope>
    <source>
        <strain evidence="1">USNM1676648</strain>
        <tissue evidence="1">Polyp</tissue>
    </source>
</reference>
<protein>
    <submittedName>
        <fullName evidence="1">Uncharacterized protein</fullName>
    </submittedName>
</protein>
<organism evidence="1 2">
    <name type="scientific">Desmophyllum pertusum</name>
    <dbReference type="NCBI Taxonomy" id="174260"/>
    <lineage>
        <taxon>Eukaryota</taxon>
        <taxon>Metazoa</taxon>
        <taxon>Cnidaria</taxon>
        <taxon>Anthozoa</taxon>
        <taxon>Hexacorallia</taxon>
        <taxon>Scleractinia</taxon>
        <taxon>Caryophylliina</taxon>
        <taxon>Caryophylliidae</taxon>
        <taxon>Desmophyllum</taxon>
    </lineage>
</organism>
<dbReference type="OrthoDB" id="10568961at2759"/>
<evidence type="ECO:0000313" key="1">
    <source>
        <dbReference type="EMBL" id="KAJ7347648.1"/>
    </source>
</evidence>
<accession>A0A9X0CHE9</accession>
<dbReference type="AlphaFoldDB" id="A0A9X0CHE9"/>
<gene>
    <name evidence="1" type="ORF">OS493_039786</name>
</gene>
<sequence length="75" mass="8406">MLNYDFQSCPRIKKESLKDLDVGDIEFIRIALIGLPQVLGKTSFVGTLQRAIGEAQNAFEAGNQEKKAPFTIEEY</sequence>
<comment type="caution">
    <text evidence="1">The sequence shown here is derived from an EMBL/GenBank/DDBJ whole genome shotgun (WGS) entry which is preliminary data.</text>
</comment>